<feature type="chain" id="PRO_5024424408" description="Curlin" evidence="3">
    <location>
        <begin position="30"/>
        <end position="168"/>
    </location>
</feature>
<dbReference type="Proteomes" id="UP000309550">
    <property type="component" value="Unassembled WGS sequence"/>
</dbReference>
<comment type="caution">
    <text evidence="4">The sequence shown here is derived from an EMBL/GenBank/DDBJ whole genome shotgun (WGS) entry which is preliminary data.</text>
</comment>
<sequence length="168" mass="17438">MTNHFPKSLQAAKWAMTLAVALASPMALAEPVAPSSAINPANLLSIVDTGTDNLLSILQTPDQGHVATITIAGNRNGGLREAPLSATDWFGPLTPGRIEQSGRAQTVSLAVFGNDNLFAVRQSGSMNIAQGRITGTSNQASVAQAGHGNRAVFSQTGQNNMIVISQSM</sequence>
<accession>A0A5S3Q5B5</accession>
<reference evidence="4 5" key="1">
    <citation type="submission" date="2019-05" db="EMBL/GenBank/DDBJ databases">
        <title>Sulfitobacter sabulilitoris sp. nov., isolated from a marine sand.</title>
        <authorList>
            <person name="Yoon J.-H."/>
        </authorList>
    </citation>
    <scope>NUCLEOTIDE SEQUENCE [LARGE SCALE GENOMIC DNA]</scope>
    <source>
        <strain evidence="4 5">HSMS-29</strain>
    </source>
</reference>
<evidence type="ECO:0008006" key="6">
    <source>
        <dbReference type="Google" id="ProtNLM"/>
    </source>
</evidence>
<dbReference type="OrthoDB" id="7857677at2"/>
<proteinExistence type="inferred from homology"/>
<keyword evidence="2 3" id="KW-0732">Signal</keyword>
<gene>
    <name evidence="4" type="ORF">FDT80_14075</name>
</gene>
<comment type="similarity">
    <text evidence="1">Belongs to the CsgA/CsgB family.</text>
</comment>
<keyword evidence="5" id="KW-1185">Reference proteome</keyword>
<feature type="signal peptide" evidence="3">
    <location>
        <begin position="1"/>
        <end position="29"/>
    </location>
</feature>
<dbReference type="InterPro" id="IPR009742">
    <property type="entry name" value="Curlin_rpt"/>
</dbReference>
<dbReference type="AlphaFoldDB" id="A0A5S3Q5B5"/>
<evidence type="ECO:0000313" key="4">
    <source>
        <dbReference type="EMBL" id="TMM51862.1"/>
    </source>
</evidence>
<dbReference type="GO" id="GO:0009289">
    <property type="term" value="C:pilus"/>
    <property type="evidence" value="ECO:0007669"/>
    <property type="project" value="InterPro"/>
</dbReference>
<evidence type="ECO:0000256" key="1">
    <source>
        <dbReference type="ARBA" id="ARBA00009766"/>
    </source>
</evidence>
<evidence type="ECO:0000256" key="3">
    <source>
        <dbReference type="SAM" id="SignalP"/>
    </source>
</evidence>
<evidence type="ECO:0000256" key="2">
    <source>
        <dbReference type="ARBA" id="ARBA00022729"/>
    </source>
</evidence>
<evidence type="ECO:0000313" key="5">
    <source>
        <dbReference type="Proteomes" id="UP000309550"/>
    </source>
</evidence>
<dbReference type="RefSeq" id="WP_138662932.1">
    <property type="nucleotide sequence ID" value="NZ_VANS01000003.1"/>
</dbReference>
<dbReference type="EMBL" id="VANS01000003">
    <property type="protein sequence ID" value="TMM51862.1"/>
    <property type="molecule type" value="Genomic_DNA"/>
</dbReference>
<dbReference type="Pfam" id="PF07012">
    <property type="entry name" value="Curlin_rpt"/>
    <property type="match status" value="1"/>
</dbReference>
<dbReference type="GO" id="GO:0007155">
    <property type="term" value="P:cell adhesion"/>
    <property type="evidence" value="ECO:0007669"/>
    <property type="project" value="InterPro"/>
</dbReference>
<name>A0A5S3Q5B5_9RHOB</name>
<organism evidence="4 5">
    <name type="scientific">Sulfitobacter sabulilitoris</name>
    <dbReference type="NCBI Taxonomy" id="2562655"/>
    <lineage>
        <taxon>Bacteria</taxon>
        <taxon>Pseudomonadati</taxon>
        <taxon>Pseudomonadota</taxon>
        <taxon>Alphaproteobacteria</taxon>
        <taxon>Rhodobacterales</taxon>
        <taxon>Roseobacteraceae</taxon>
        <taxon>Sulfitobacter</taxon>
    </lineage>
</organism>
<protein>
    <recommendedName>
        <fullName evidence="6">Curlin</fullName>
    </recommendedName>
</protein>